<comment type="catalytic activity">
    <reaction evidence="13 14">
        <text>2 cob(II)alamin + reduced [electron-transfer flavoprotein] + 2 ATP = 2 adenosylcob(III)alamin + 2 triphosphate + oxidized [electron-transfer flavoprotein] + 3 H(+)</text>
        <dbReference type="Rhea" id="RHEA:28671"/>
        <dbReference type="Rhea" id="RHEA-COMP:10685"/>
        <dbReference type="Rhea" id="RHEA-COMP:10686"/>
        <dbReference type="ChEBI" id="CHEBI:15378"/>
        <dbReference type="ChEBI" id="CHEBI:16304"/>
        <dbReference type="ChEBI" id="CHEBI:18036"/>
        <dbReference type="ChEBI" id="CHEBI:18408"/>
        <dbReference type="ChEBI" id="CHEBI:30616"/>
        <dbReference type="ChEBI" id="CHEBI:57692"/>
        <dbReference type="ChEBI" id="CHEBI:58307"/>
        <dbReference type="EC" id="2.5.1.17"/>
    </reaction>
</comment>
<evidence type="ECO:0000256" key="1">
    <source>
        <dbReference type="ARBA" id="ARBA00005121"/>
    </source>
</evidence>
<evidence type="ECO:0000256" key="8">
    <source>
        <dbReference type="ARBA" id="ARBA00022840"/>
    </source>
</evidence>
<comment type="catalytic activity">
    <reaction evidence="12 14">
        <text>2 cob(II)yrinate a,c diamide + reduced [electron-transfer flavoprotein] + 2 ATP = 2 adenosylcob(III)yrinate a,c-diamide + 2 triphosphate + oxidized [electron-transfer flavoprotein] + 3 H(+)</text>
        <dbReference type="Rhea" id="RHEA:11528"/>
        <dbReference type="Rhea" id="RHEA-COMP:10685"/>
        <dbReference type="Rhea" id="RHEA-COMP:10686"/>
        <dbReference type="ChEBI" id="CHEBI:15378"/>
        <dbReference type="ChEBI" id="CHEBI:18036"/>
        <dbReference type="ChEBI" id="CHEBI:30616"/>
        <dbReference type="ChEBI" id="CHEBI:57692"/>
        <dbReference type="ChEBI" id="CHEBI:58307"/>
        <dbReference type="ChEBI" id="CHEBI:58503"/>
        <dbReference type="ChEBI" id="CHEBI:58537"/>
        <dbReference type="EC" id="2.5.1.17"/>
    </reaction>
</comment>
<dbReference type="PANTHER" id="PTHR12213">
    <property type="entry name" value="CORRINOID ADENOSYLTRANSFERASE"/>
    <property type="match status" value="1"/>
</dbReference>
<evidence type="ECO:0000256" key="4">
    <source>
        <dbReference type="ARBA" id="ARBA00020963"/>
    </source>
</evidence>
<keyword evidence="8 14" id="KW-0067">ATP-binding</keyword>
<keyword evidence="17" id="KW-1185">Reference proteome</keyword>
<comment type="similarity">
    <text evidence="2 14">Belongs to the Cob(I)alamin adenosyltransferase family.</text>
</comment>
<dbReference type="OrthoDB" id="9778896at2"/>
<dbReference type="STRING" id="1231336.L248_0811"/>
<dbReference type="EMBL" id="KI271595">
    <property type="protein sequence ID" value="ERL64627.1"/>
    <property type="molecule type" value="Genomic_DNA"/>
</dbReference>
<name>U4TT30_9LACO</name>
<evidence type="ECO:0000313" key="16">
    <source>
        <dbReference type="EMBL" id="ERL64627.1"/>
    </source>
</evidence>
<keyword evidence="5 14" id="KW-0169">Cobalamin biosynthesis</keyword>
<evidence type="ECO:0000256" key="10">
    <source>
        <dbReference type="ARBA" id="ARBA00033334"/>
    </source>
</evidence>
<evidence type="ECO:0000256" key="12">
    <source>
        <dbReference type="ARBA" id="ARBA00048555"/>
    </source>
</evidence>
<dbReference type="Proteomes" id="UP000030647">
    <property type="component" value="Unassembled WGS sequence"/>
</dbReference>
<dbReference type="GO" id="GO:0009236">
    <property type="term" value="P:cobalamin biosynthetic process"/>
    <property type="evidence" value="ECO:0007669"/>
    <property type="project" value="UniProtKB-UniRule"/>
</dbReference>
<dbReference type="NCBIfam" id="TIGR00636">
    <property type="entry name" value="PduO_Nterm"/>
    <property type="match status" value="1"/>
</dbReference>
<feature type="domain" description="Cobalamin adenosyltransferase-like" evidence="15">
    <location>
        <begin position="3"/>
        <end position="164"/>
    </location>
</feature>
<organism evidence="16 17">
    <name type="scientific">Schleiferilactobacillus shenzhenensis LY-73</name>
    <dbReference type="NCBI Taxonomy" id="1231336"/>
    <lineage>
        <taxon>Bacteria</taxon>
        <taxon>Bacillati</taxon>
        <taxon>Bacillota</taxon>
        <taxon>Bacilli</taxon>
        <taxon>Lactobacillales</taxon>
        <taxon>Lactobacillaceae</taxon>
        <taxon>Schleiferilactobacillus</taxon>
    </lineage>
</organism>
<keyword evidence="6 14" id="KW-0808">Transferase</keyword>
<evidence type="ECO:0000256" key="14">
    <source>
        <dbReference type="RuleBase" id="RU366026"/>
    </source>
</evidence>
<evidence type="ECO:0000256" key="2">
    <source>
        <dbReference type="ARBA" id="ARBA00007487"/>
    </source>
</evidence>
<evidence type="ECO:0000256" key="7">
    <source>
        <dbReference type="ARBA" id="ARBA00022741"/>
    </source>
</evidence>
<gene>
    <name evidence="16" type="ORF">L248_0811</name>
</gene>
<dbReference type="InterPro" id="IPR016030">
    <property type="entry name" value="CblAdoTrfase-like"/>
</dbReference>
<dbReference type="GO" id="GO:0008817">
    <property type="term" value="F:corrinoid adenosyltransferase activity"/>
    <property type="evidence" value="ECO:0007669"/>
    <property type="project" value="UniProtKB-UniRule"/>
</dbReference>
<comment type="pathway">
    <text evidence="1 14">Cofactor biosynthesis; adenosylcobalamin biosynthesis; adenosylcobalamin from cob(II)yrinate a,c-diamide: step 2/7.</text>
</comment>
<dbReference type="InterPro" id="IPR029499">
    <property type="entry name" value="PduO-typ"/>
</dbReference>
<dbReference type="Pfam" id="PF01923">
    <property type="entry name" value="Cob_adeno_trans"/>
    <property type="match status" value="1"/>
</dbReference>
<dbReference type="UniPathway" id="UPA00148">
    <property type="reaction ID" value="UER00233"/>
</dbReference>
<dbReference type="eggNOG" id="COG2096">
    <property type="taxonomic scope" value="Bacteria"/>
</dbReference>
<proteinExistence type="inferred from homology"/>
<evidence type="ECO:0000259" key="15">
    <source>
        <dbReference type="Pfam" id="PF01923"/>
    </source>
</evidence>
<reference evidence="17" key="1">
    <citation type="journal article" date="2013" name="Genome Announc.">
        <title>Whole-Genome Sequencing of Lactobacillus shenzhenensis Strain LY-73T.</title>
        <authorList>
            <person name="Lin Z."/>
            <person name="Liu Z."/>
            <person name="Yang R."/>
            <person name="Zou Y."/>
            <person name="Wan D."/>
            <person name="Chen J."/>
            <person name="Guo M."/>
            <person name="Zhao J."/>
            <person name="Fang C."/>
            <person name="Yang R."/>
            <person name="Liu F."/>
        </authorList>
    </citation>
    <scope>NUCLEOTIDE SEQUENCE [LARGE SCALE GENOMIC DNA]</scope>
    <source>
        <strain evidence="17">LY-73</strain>
    </source>
</reference>
<evidence type="ECO:0000256" key="6">
    <source>
        <dbReference type="ARBA" id="ARBA00022679"/>
    </source>
</evidence>
<dbReference type="SUPFAM" id="SSF89028">
    <property type="entry name" value="Cobalamin adenosyltransferase-like"/>
    <property type="match status" value="1"/>
</dbReference>
<accession>U4TT30</accession>
<dbReference type="RefSeq" id="WP_022530143.1">
    <property type="nucleotide sequence ID" value="NZ_KI271595.1"/>
</dbReference>
<protein>
    <recommendedName>
        <fullName evidence="4 14">Corrinoid adenosyltransferase</fullName>
        <ecNumber evidence="3 14">2.5.1.17</ecNumber>
    </recommendedName>
    <alternativeName>
        <fullName evidence="9 14">Cob(II)alamin adenosyltransferase</fullName>
    </alternativeName>
    <alternativeName>
        <fullName evidence="11 14">Cob(II)yrinic acid a,c-diamide adenosyltransferase</fullName>
    </alternativeName>
    <alternativeName>
        <fullName evidence="10 14">Cobinamide/cobalamin adenosyltransferase</fullName>
    </alternativeName>
</protein>
<dbReference type="InterPro" id="IPR036451">
    <property type="entry name" value="CblAdoTrfase-like_sf"/>
</dbReference>
<sequence>MKIYTKTGDGGTTRQMTGRFVPKYDPQIAALGDLDELDSWLGVVAANATTAEKAWLVPVLTRLQRELYALQADISVPRHQTITEDHVHAQEAAIDRIMAAIPPINAFILPGGTPTAAGLQYARTVARRAERSVDALNDTQQAVGAPILHYINRLSDYLFALAREANWRAGQEELRSKAE</sequence>
<evidence type="ECO:0000313" key="17">
    <source>
        <dbReference type="Proteomes" id="UP000030647"/>
    </source>
</evidence>
<evidence type="ECO:0000256" key="13">
    <source>
        <dbReference type="ARBA" id="ARBA00048692"/>
    </source>
</evidence>
<evidence type="ECO:0000256" key="11">
    <source>
        <dbReference type="ARBA" id="ARBA00033354"/>
    </source>
</evidence>
<dbReference type="EC" id="2.5.1.17" evidence="3 14"/>
<dbReference type="HOGENOM" id="CLU_083486_0_2_9"/>
<keyword evidence="7 14" id="KW-0547">Nucleotide-binding</keyword>
<evidence type="ECO:0000256" key="5">
    <source>
        <dbReference type="ARBA" id="ARBA00022573"/>
    </source>
</evidence>
<dbReference type="GO" id="GO:0005524">
    <property type="term" value="F:ATP binding"/>
    <property type="evidence" value="ECO:0007669"/>
    <property type="project" value="UniProtKB-UniRule"/>
</dbReference>
<dbReference type="PANTHER" id="PTHR12213:SF0">
    <property type="entry name" value="CORRINOID ADENOSYLTRANSFERASE MMAB"/>
    <property type="match status" value="1"/>
</dbReference>
<dbReference type="Gene3D" id="1.20.1200.10">
    <property type="entry name" value="Cobalamin adenosyltransferase-like"/>
    <property type="match status" value="1"/>
</dbReference>
<dbReference type="AlphaFoldDB" id="U4TT30"/>
<evidence type="ECO:0000256" key="9">
    <source>
        <dbReference type="ARBA" id="ARBA00031529"/>
    </source>
</evidence>
<evidence type="ECO:0000256" key="3">
    <source>
        <dbReference type="ARBA" id="ARBA00012454"/>
    </source>
</evidence>